<evidence type="ECO:0000256" key="1">
    <source>
        <dbReference type="ARBA" id="ARBA00023015"/>
    </source>
</evidence>
<dbReference type="Pfam" id="PF12833">
    <property type="entry name" value="HTH_18"/>
    <property type="match status" value="1"/>
</dbReference>
<organism evidence="5 6">
    <name type="scientific">Haloferula rosea</name>
    <dbReference type="NCBI Taxonomy" id="490093"/>
    <lineage>
        <taxon>Bacteria</taxon>
        <taxon>Pseudomonadati</taxon>
        <taxon>Verrucomicrobiota</taxon>
        <taxon>Verrucomicrobiia</taxon>
        <taxon>Verrucomicrobiales</taxon>
        <taxon>Verrucomicrobiaceae</taxon>
        <taxon>Haloferula</taxon>
    </lineage>
</organism>
<dbReference type="SUPFAM" id="SSF51215">
    <property type="entry name" value="Regulatory protein AraC"/>
    <property type="match status" value="1"/>
</dbReference>
<evidence type="ECO:0000256" key="2">
    <source>
        <dbReference type="ARBA" id="ARBA00023125"/>
    </source>
</evidence>
<dbReference type="Pfam" id="PF02311">
    <property type="entry name" value="AraC_binding"/>
    <property type="match status" value="1"/>
</dbReference>
<sequence length="256" mass="29164">MRSPLGQLVEVGEVRASQGGMARFRYLQRYALVLITRGEGIYEDENGRERSLVAGDWVLVLPELGHSYRPLVSGGWDEFYIMFEGPVFDLWREEGLIEVGRVSGRLGDTAGWIERLLGEVVDADTGTSTRLCRFQALLAEVLEGSVENWTPVVDGPRWFADACRLLSQPEAKVQAVAAELDLPYETFRRRFRQHAGMPPHRYHRQQVINRAAHLLETTQMKSADIAEAMGFCDEPHFSHAFRQYTGRAPSEYRKRH</sequence>
<keyword evidence="3" id="KW-0804">Transcription</keyword>
<keyword evidence="2" id="KW-0238">DNA-binding</keyword>
<protein>
    <submittedName>
        <fullName evidence="5">Helix-turn-helix transcriptional regulator</fullName>
    </submittedName>
</protein>
<dbReference type="InterPro" id="IPR050204">
    <property type="entry name" value="AraC_XylS_family_regulators"/>
</dbReference>
<proteinExistence type="predicted"/>
<gene>
    <name evidence="5" type="ORF">JIN81_06450</name>
</gene>
<dbReference type="SUPFAM" id="SSF46689">
    <property type="entry name" value="Homeodomain-like"/>
    <property type="match status" value="2"/>
</dbReference>
<dbReference type="PROSITE" id="PS01124">
    <property type="entry name" value="HTH_ARAC_FAMILY_2"/>
    <property type="match status" value="1"/>
</dbReference>
<reference evidence="5" key="1">
    <citation type="submission" date="2021-01" db="EMBL/GenBank/DDBJ databases">
        <title>Modified the classification status of verrucomicrobia.</title>
        <authorList>
            <person name="Feng X."/>
        </authorList>
    </citation>
    <scope>NUCLEOTIDE SEQUENCE</scope>
    <source>
        <strain evidence="5">KCTC 22201</strain>
    </source>
</reference>
<name>A0A934VF33_9BACT</name>
<evidence type="ECO:0000313" key="5">
    <source>
        <dbReference type="EMBL" id="MBK1826651.1"/>
    </source>
</evidence>
<dbReference type="PANTHER" id="PTHR46796">
    <property type="entry name" value="HTH-TYPE TRANSCRIPTIONAL ACTIVATOR RHAS-RELATED"/>
    <property type="match status" value="1"/>
</dbReference>
<dbReference type="Gene3D" id="1.10.10.60">
    <property type="entry name" value="Homeodomain-like"/>
    <property type="match status" value="2"/>
</dbReference>
<feature type="domain" description="HTH araC/xylS-type" evidence="4">
    <location>
        <begin position="166"/>
        <end position="255"/>
    </location>
</feature>
<keyword evidence="6" id="KW-1185">Reference proteome</keyword>
<evidence type="ECO:0000256" key="3">
    <source>
        <dbReference type="ARBA" id="ARBA00023163"/>
    </source>
</evidence>
<dbReference type="Proteomes" id="UP000658278">
    <property type="component" value="Unassembled WGS sequence"/>
</dbReference>
<evidence type="ECO:0000259" key="4">
    <source>
        <dbReference type="PROSITE" id="PS01124"/>
    </source>
</evidence>
<comment type="caution">
    <text evidence="5">The sequence shown here is derived from an EMBL/GenBank/DDBJ whole genome shotgun (WGS) entry which is preliminary data.</text>
</comment>
<dbReference type="GO" id="GO:0003700">
    <property type="term" value="F:DNA-binding transcription factor activity"/>
    <property type="evidence" value="ECO:0007669"/>
    <property type="project" value="InterPro"/>
</dbReference>
<dbReference type="InterPro" id="IPR003313">
    <property type="entry name" value="AraC-bd"/>
</dbReference>
<keyword evidence="1" id="KW-0805">Transcription regulation</keyword>
<dbReference type="InterPro" id="IPR037923">
    <property type="entry name" value="HTH-like"/>
</dbReference>
<dbReference type="InterPro" id="IPR009057">
    <property type="entry name" value="Homeodomain-like_sf"/>
</dbReference>
<dbReference type="GO" id="GO:0043565">
    <property type="term" value="F:sequence-specific DNA binding"/>
    <property type="evidence" value="ECO:0007669"/>
    <property type="project" value="InterPro"/>
</dbReference>
<dbReference type="SMART" id="SM00342">
    <property type="entry name" value="HTH_ARAC"/>
    <property type="match status" value="1"/>
</dbReference>
<dbReference type="InterPro" id="IPR018060">
    <property type="entry name" value="HTH_AraC"/>
</dbReference>
<dbReference type="AlphaFoldDB" id="A0A934VF33"/>
<accession>A0A934VF33</accession>
<evidence type="ECO:0000313" key="6">
    <source>
        <dbReference type="Proteomes" id="UP000658278"/>
    </source>
</evidence>
<dbReference type="EMBL" id="JAENII010000004">
    <property type="protein sequence ID" value="MBK1826651.1"/>
    <property type="molecule type" value="Genomic_DNA"/>
</dbReference>